<feature type="compositionally biased region" description="Low complexity" evidence="1">
    <location>
        <begin position="204"/>
        <end position="215"/>
    </location>
</feature>
<evidence type="ECO:0000256" key="1">
    <source>
        <dbReference type="SAM" id="MobiDB-lite"/>
    </source>
</evidence>
<feature type="compositionally biased region" description="Pro residues" evidence="1">
    <location>
        <begin position="175"/>
        <end position="189"/>
    </location>
</feature>
<feature type="compositionally biased region" description="Basic and acidic residues" evidence="1">
    <location>
        <begin position="91"/>
        <end position="103"/>
    </location>
</feature>
<dbReference type="AlphaFoldDB" id="F2PKA7"/>
<dbReference type="HOGENOM" id="CLU_1383835_0_0_1"/>
<name>F2PKA7_TRIEC</name>
<dbReference type="EMBL" id="DS995722">
    <property type="protein sequence ID" value="EGE02325.1"/>
    <property type="molecule type" value="Genomic_DNA"/>
</dbReference>
<accession>F2PKA7</accession>
<feature type="region of interest" description="Disordered" evidence="1">
    <location>
        <begin position="172"/>
        <end position="215"/>
    </location>
</feature>
<dbReference type="eggNOG" id="ENOG502TG5W">
    <property type="taxonomic scope" value="Eukaryota"/>
</dbReference>
<sequence>MSKVSFKKAGPTMPAISKITVAAITGLALLQPATGMPVKTTRRGEPQPKTLHVECLAGECSEEDLAALRAAAQMVKDDPSGKGWKISSKIEPAKGGKARRDEGLSEADVNTILEGMDHADQDSVARCAAGTCSEAELQLLKQELNVATIPNWLWPIIGRVRKLKFTYGIEIGTDPEPPAPAPKPEPTKAPPTSLRPPRSRSRPRSQSPLTRPGKN</sequence>
<dbReference type="Proteomes" id="UP000009169">
    <property type="component" value="Unassembled WGS sequence"/>
</dbReference>
<reference evidence="3" key="1">
    <citation type="journal article" date="2012" name="MBio">
        <title>Comparative genome analysis of Trichophyton rubrum and related dermatophytes reveals candidate genes involved in infection.</title>
        <authorList>
            <person name="Martinez D.A."/>
            <person name="Oliver B.G."/>
            <person name="Graeser Y."/>
            <person name="Goldberg J.M."/>
            <person name="Li W."/>
            <person name="Martinez-Rossi N.M."/>
            <person name="Monod M."/>
            <person name="Shelest E."/>
            <person name="Barton R.C."/>
            <person name="Birch E."/>
            <person name="Brakhage A.A."/>
            <person name="Chen Z."/>
            <person name="Gurr S.J."/>
            <person name="Heiman D."/>
            <person name="Heitman J."/>
            <person name="Kosti I."/>
            <person name="Rossi A."/>
            <person name="Saif S."/>
            <person name="Samalova M."/>
            <person name="Saunders C.W."/>
            <person name="Shea T."/>
            <person name="Summerbell R.C."/>
            <person name="Xu J."/>
            <person name="Young S."/>
            <person name="Zeng Q."/>
            <person name="Birren B.W."/>
            <person name="Cuomo C.A."/>
            <person name="White T.C."/>
        </authorList>
    </citation>
    <scope>NUCLEOTIDE SEQUENCE [LARGE SCALE GENOMIC DNA]</scope>
    <source>
        <strain evidence="3">ATCC MYA-4606 / CBS 127.97</strain>
    </source>
</reference>
<gene>
    <name evidence="2" type="ORF">TEQG_01363</name>
</gene>
<evidence type="ECO:0000313" key="3">
    <source>
        <dbReference type="Proteomes" id="UP000009169"/>
    </source>
</evidence>
<dbReference type="VEuPathDB" id="FungiDB:TEQG_01363"/>
<protein>
    <submittedName>
        <fullName evidence="2">Uncharacterized protein</fullName>
    </submittedName>
</protein>
<keyword evidence="3" id="KW-1185">Reference proteome</keyword>
<dbReference type="OrthoDB" id="4207066at2759"/>
<organism evidence="2 3">
    <name type="scientific">Trichophyton equinum (strain ATCC MYA-4606 / CBS 127.97)</name>
    <name type="common">Horse ringworm fungus</name>
    <dbReference type="NCBI Taxonomy" id="559882"/>
    <lineage>
        <taxon>Eukaryota</taxon>
        <taxon>Fungi</taxon>
        <taxon>Dikarya</taxon>
        <taxon>Ascomycota</taxon>
        <taxon>Pezizomycotina</taxon>
        <taxon>Eurotiomycetes</taxon>
        <taxon>Eurotiomycetidae</taxon>
        <taxon>Onygenales</taxon>
        <taxon>Arthrodermataceae</taxon>
        <taxon>Trichophyton</taxon>
    </lineage>
</organism>
<evidence type="ECO:0000313" key="2">
    <source>
        <dbReference type="EMBL" id="EGE02325.1"/>
    </source>
</evidence>
<proteinExistence type="predicted"/>
<feature type="region of interest" description="Disordered" evidence="1">
    <location>
        <begin position="81"/>
        <end position="104"/>
    </location>
</feature>